<dbReference type="EC" id="4.4.1.8" evidence="3"/>
<accession>A0A0P1G3D2</accession>
<dbReference type="Pfam" id="PF03358">
    <property type="entry name" value="FMN_red"/>
    <property type="match status" value="1"/>
</dbReference>
<dbReference type="Proteomes" id="UP000051587">
    <property type="component" value="Unassembled WGS sequence"/>
</dbReference>
<dbReference type="GO" id="GO:0016829">
    <property type="term" value="F:lyase activity"/>
    <property type="evidence" value="ECO:0007669"/>
    <property type="project" value="UniProtKB-KW"/>
</dbReference>
<dbReference type="STRING" id="53501.SAMN04488043_101271"/>
<dbReference type="InterPro" id="IPR014063">
    <property type="entry name" value="Arsenate-R_ArsH"/>
</dbReference>
<evidence type="ECO:0000256" key="1">
    <source>
        <dbReference type="SAM" id="MobiDB-lite"/>
    </source>
</evidence>
<evidence type="ECO:0000259" key="2">
    <source>
        <dbReference type="Pfam" id="PF03358"/>
    </source>
</evidence>
<proteinExistence type="predicted"/>
<name>A0A0P1G3D2_THAGE</name>
<organism evidence="3 4">
    <name type="scientific">Thalassovita gelatinovora</name>
    <name type="common">Thalassobius gelatinovorus</name>
    <dbReference type="NCBI Taxonomy" id="53501"/>
    <lineage>
        <taxon>Bacteria</taxon>
        <taxon>Pseudomonadati</taxon>
        <taxon>Pseudomonadota</taxon>
        <taxon>Alphaproteobacteria</taxon>
        <taxon>Rhodobacterales</taxon>
        <taxon>Roseobacteraceae</taxon>
        <taxon>Thalassovita</taxon>
    </lineage>
</organism>
<dbReference type="SUPFAM" id="SSF52218">
    <property type="entry name" value="Flavoproteins"/>
    <property type="match status" value="1"/>
</dbReference>
<dbReference type="Gene3D" id="3.90.1150.10">
    <property type="entry name" value="Aspartate Aminotransferase, domain 1"/>
    <property type="match status" value="1"/>
</dbReference>
<feature type="compositionally biased region" description="Basic and acidic residues" evidence="1">
    <location>
        <begin position="98"/>
        <end position="112"/>
    </location>
</feature>
<evidence type="ECO:0000313" key="4">
    <source>
        <dbReference type="Proteomes" id="UP000051587"/>
    </source>
</evidence>
<dbReference type="InterPro" id="IPR015424">
    <property type="entry name" value="PyrdxlP-dep_Trfase"/>
</dbReference>
<dbReference type="Gene3D" id="3.40.50.360">
    <property type="match status" value="1"/>
</dbReference>
<dbReference type="SUPFAM" id="SSF53383">
    <property type="entry name" value="PLP-dependent transferases"/>
    <property type="match status" value="1"/>
</dbReference>
<dbReference type="GO" id="GO:0016655">
    <property type="term" value="F:oxidoreductase activity, acting on NAD(P)H, quinone or similar compound as acceptor"/>
    <property type="evidence" value="ECO:0007669"/>
    <property type="project" value="TreeGrafter"/>
</dbReference>
<dbReference type="PANTHER" id="PTHR43590:SF1">
    <property type="entry name" value="ARSENIC RESISTANCE PROTEIN ARSH (AFU_ORTHOLOGUE AFUA_5G15030)"/>
    <property type="match status" value="1"/>
</dbReference>
<protein>
    <submittedName>
        <fullName evidence="3">Cystathionine beta-lyase PatB</fullName>
        <ecNumber evidence="3">4.4.1.8</ecNumber>
    </submittedName>
</protein>
<dbReference type="AlphaFoldDB" id="A0A0P1G3D2"/>
<feature type="region of interest" description="Disordered" evidence="1">
    <location>
        <begin position="185"/>
        <end position="221"/>
    </location>
</feature>
<dbReference type="PANTHER" id="PTHR43590">
    <property type="entry name" value="ARSENIC RESISTANCE PROTEIN ARSH (AFU_ORTHOLOGUE AFUA_5G15030)"/>
    <property type="match status" value="1"/>
</dbReference>
<reference evidence="3 4" key="1">
    <citation type="submission" date="2015-09" db="EMBL/GenBank/DDBJ databases">
        <authorList>
            <consortium name="Swine Surveillance"/>
        </authorList>
    </citation>
    <scope>NUCLEOTIDE SEQUENCE [LARGE SCALE GENOMIC DNA]</scope>
    <source>
        <strain evidence="3 4">CECT 4357</strain>
    </source>
</reference>
<keyword evidence="4" id="KW-1185">Reference proteome</keyword>
<evidence type="ECO:0000313" key="3">
    <source>
        <dbReference type="EMBL" id="CUH67405.1"/>
    </source>
</evidence>
<dbReference type="EMBL" id="CYSA01000026">
    <property type="protein sequence ID" value="CUH67405.1"/>
    <property type="molecule type" value="Genomic_DNA"/>
</dbReference>
<dbReference type="InterPro" id="IPR005025">
    <property type="entry name" value="FMN_Rdtase-like_dom"/>
</dbReference>
<dbReference type="InterPro" id="IPR015422">
    <property type="entry name" value="PyrdxlP-dep_Trfase_small"/>
</dbReference>
<feature type="domain" description="NADPH-dependent FMN reductase-like" evidence="2">
    <location>
        <begin position="111"/>
        <end position="186"/>
    </location>
</feature>
<keyword evidence="3" id="KW-0456">Lyase</keyword>
<feature type="region of interest" description="Disordered" evidence="1">
    <location>
        <begin position="97"/>
        <end position="132"/>
    </location>
</feature>
<gene>
    <name evidence="3" type="primary">patB_2</name>
    <name evidence="3" type="ORF">TG4357_02988</name>
</gene>
<sequence length="221" mass="24377">MVLGQDGAEIFAAGVADMDFCPPPAVLQAMADRVAHGVFGYEAVPDGLLPALTDWLKGRQGWHVNPTHILRAPNVLNILAMAACLFTQKGDGIIVQPPDDRRSRPGVDRFGAETRSLNPSRLPLPDDTEASHPKVQELRDLVTWCDGMVWCSPERHGTMTAIMKAQIDWIPLSLDAKKNHLNNRKYGYINPHDNDQPPCPRPCRPRPRCPPVDLSPSGEGR</sequence>
<dbReference type="InterPro" id="IPR029039">
    <property type="entry name" value="Flavoprotein-like_sf"/>
</dbReference>